<evidence type="ECO:0000313" key="2">
    <source>
        <dbReference type="EMBL" id="KAL3694474.1"/>
    </source>
</evidence>
<reference evidence="2 3" key="1">
    <citation type="submission" date="2024-09" db="EMBL/GenBank/DDBJ databases">
        <title>Chromosome-scale assembly of Riccia sorocarpa.</title>
        <authorList>
            <person name="Paukszto L."/>
        </authorList>
    </citation>
    <scope>NUCLEOTIDE SEQUENCE [LARGE SCALE GENOMIC DNA]</scope>
    <source>
        <strain evidence="2">LP-2024</strain>
        <tissue evidence="2">Aerial parts of the thallus</tissue>
    </source>
</reference>
<feature type="compositionally biased region" description="Low complexity" evidence="1">
    <location>
        <begin position="98"/>
        <end position="107"/>
    </location>
</feature>
<comment type="caution">
    <text evidence="2">The sequence shown here is derived from an EMBL/GenBank/DDBJ whole genome shotgun (WGS) entry which is preliminary data.</text>
</comment>
<dbReference type="PANTHER" id="PTHR37716">
    <property type="entry name" value="OS07G0568900 PROTEIN"/>
    <property type="match status" value="1"/>
</dbReference>
<dbReference type="EMBL" id="JBJQOH010000003">
    <property type="protein sequence ID" value="KAL3694474.1"/>
    <property type="molecule type" value="Genomic_DNA"/>
</dbReference>
<evidence type="ECO:0000313" key="3">
    <source>
        <dbReference type="Proteomes" id="UP001633002"/>
    </source>
</evidence>
<protein>
    <submittedName>
        <fullName evidence="2">Uncharacterized protein</fullName>
    </submittedName>
</protein>
<evidence type="ECO:0000256" key="1">
    <source>
        <dbReference type="SAM" id="MobiDB-lite"/>
    </source>
</evidence>
<feature type="region of interest" description="Disordered" evidence="1">
    <location>
        <begin position="89"/>
        <end position="122"/>
    </location>
</feature>
<gene>
    <name evidence="2" type="ORF">R1sor_008125</name>
</gene>
<accession>A0ABD3HYR5</accession>
<sequence length="213" mass="23580">MAHLAACTYRTWDPICCQTFRAKNFPLQKPESPLGSRQIAVERIQCWEYRRKSFTRRIAAAADGNGETEIKQKEKKASALTQLDQQLATLSERDDSSASRPSSGPSTREVRPTPRPRPSSDIQWPDFSGDFLGFAGISLLLLTLINNLLYRVFLGPPVVPYGPDGPLSSADEGPRHRITSLSEERELAKAAAQRAFESQAIVSREAPPPSDVE</sequence>
<name>A0ABD3HYR5_9MARC</name>
<keyword evidence="3" id="KW-1185">Reference proteome</keyword>
<dbReference type="Proteomes" id="UP001633002">
    <property type="component" value="Unassembled WGS sequence"/>
</dbReference>
<organism evidence="2 3">
    <name type="scientific">Riccia sorocarpa</name>
    <dbReference type="NCBI Taxonomy" id="122646"/>
    <lineage>
        <taxon>Eukaryota</taxon>
        <taxon>Viridiplantae</taxon>
        <taxon>Streptophyta</taxon>
        <taxon>Embryophyta</taxon>
        <taxon>Marchantiophyta</taxon>
        <taxon>Marchantiopsida</taxon>
        <taxon>Marchantiidae</taxon>
        <taxon>Marchantiales</taxon>
        <taxon>Ricciaceae</taxon>
        <taxon>Riccia</taxon>
    </lineage>
</organism>
<proteinExistence type="predicted"/>
<dbReference type="AlphaFoldDB" id="A0ABD3HYR5"/>
<dbReference type="PANTHER" id="PTHR37716:SF1">
    <property type="entry name" value="OS07G0568900 PROTEIN"/>
    <property type="match status" value="1"/>
</dbReference>